<keyword evidence="2" id="KW-0012">Acyltransferase</keyword>
<accession>D6TBH1</accession>
<evidence type="ECO:0000256" key="1">
    <source>
        <dbReference type="ARBA" id="ARBA00022679"/>
    </source>
</evidence>
<keyword evidence="1 4" id="KW-0808">Transferase</keyword>
<dbReference type="InterPro" id="IPR050832">
    <property type="entry name" value="Bact_Acetyltransf"/>
</dbReference>
<dbReference type="InterPro" id="IPR016181">
    <property type="entry name" value="Acyl_CoA_acyltransferase"/>
</dbReference>
<sequence>MEHLTLRPASLSDASAIARLMEQLGYPTETQEMEERLTGLLSQSDYQTLVAERNRRIVGMIGLHVGHSYEKNGVYGQIVALVVEQAHQGQHIGSSLVAEGERWLKTRGVQIIIVNSGMHRQAAHRFYEHLGYQATGIRLVKTFA</sequence>
<dbReference type="OrthoDB" id="9800193at2"/>
<evidence type="ECO:0000313" key="5">
    <source>
        <dbReference type="Proteomes" id="UP000004508"/>
    </source>
</evidence>
<dbReference type="Proteomes" id="UP000004508">
    <property type="component" value="Unassembled WGS sequence"/>
</dbReference>
<dbReference type="PANTHER" id="PTHR43877">
    <property type="entry name" value="AMINOALKYLPHOSPHONATE N-ACETYLTRANSFERASE-RELATED-RELATED"/>
    <property type="match status" value="1"/>
</dbReference>
<reference evidence="4 5" key="1">
    <citation type="journal article" date="2011" name="Stand. Genomic Sci.">
        <title>Non-contiguous finished genome sequence and contextual data of the filamentous soil bacterium Ktedonobacter racemifer type strain (SOSP1-21).</title>
        <authorList>
            <person name="Chang Y.J."/>
            <person name="Land M."/>
            <person name="Hauser L."/>
            <person name="Chertkov O."/>
            <person name="Del Rio T.G."/>
            <person name="Nolan M."/>
            <person name="Copeland A."/>
            <person name="Tice H."/>
            <person name="Cheng J.F."/>
            <person name="Lucas S."/>
            <person name="Han C."/>
            <person name="Goodwin L."/>
            <person name="Pitluck S."/>
            <person name="Ivanova N."/>
            <person name="Ovchinikova G."/>
            <person name="Pati A."/>
            <person name="Chen A."/>
            <person name="Palaniappan K."/>
            <person name="Mavromatis K."/>
            <person name="Liolios K."/>
            <person name="Brettin T."/>
            <person name="Fiebig A."/>
            <person name="Rohde M."/>
            <person name="Abt B."/>
            <person name="Goker M."/>
            <person name="Detter J.C."/>
            <person name="Woyke T."/>
            <person name="Bristow J."/>
            <person name="Eisen J.A."/>
            <person name="Markowitz V."/>
            <person name="Hugenholtz P."/>
            <person name="Kyrpides N.C."/>
            <person name="Klenk H.P."/>
            <person name="Lapidus A."/>
        </authorList>
    </citation>
    <scope>NUCLEOTIDE SEQUENCE [LARGE SCALE GENOMIC DNA]</scope>
    <source>
        <strain evidence="5">DSM 44963</strain>
    </source>
</reference>
<dbReference type="FunCoup" id="D6TBH1">
    <property type="interactions" value="13"/>
</dbReference>
<name>D6TBH1_KTERA</name>
<comment type="caution">
    <text evidence="4">The sequence shown here is derived from an EMBL/GenBank/DDBJ whole genome shotgun (WGS) entry which is preliminary data.</text>
</comment>
<dbReference type="InParanoid" id="D6TBH1"/>
<dbReference type="eggNOG" id="COG0456">
    <property type="taxonomic scope" value="Bacteria"/>
</dbReference>
<proteinExistence type="predicted"/>
<feature type="domain" description="N-acetyltransferase" evidence="3">
    <location>
        <begin position="4"/>
        <end position="144"/>
    </location>
</feature>
<dbReference type="GO" id="GO:0016747">
    <property type="term" value="F:acyltransferase activity, transferring groups other than amino-acyl groups"/>
    <property type="evidence" value="ECO:0007669"/>
    <property type="project" value="InterPro"/>
</dbReference>
<protein>
    <submittedName>
        <fullName evidence="4">GCN5-related N-acetyltransferase</fullName>
    </submittedName>
</protein>
<evidence type="ECO:0000259" key="3">
    <source>
        <dbReference type="PROSITE" id="PS51186"/>
    </source>
</evidence>
<evidence type="ECO:0000313" key="4">
    <source>
        <dbReference type="EMBL" id="EFH87955.1"/>
    </source>
</evidence>
<dbReference type="STRING" id="485913.Krac_9317"/>
<dbReference type="SUPFAM" id="SSF55729">
    <property type="entry name" value="Acyl-CoA N-acyltransferases (Nat)"/>
    <property type="match status" value="1"/>
</dbReference>
<organism evidence="4 5">
    <name type="scientific">Ktedonobacter racemifer DSM 44963</name>
    <dbReference type="NCBI Taxonomy" id="485913"/>
    <lineage>
        <taxon>Bacteria</taxon>
        <taxon>Bacillati</taxon>
        <taxon>Chloroflexota</taxon>
        <taxon>Ktedonobacteria</taxon>
        <taxon>Ktedonobacterales</taxon>
        <taxon>Ktedonobacteraceae</taxon>
        <taxon>Ktedonobacter</taxon>
    </lineage>
</organism>
<dbReference type="Gene3D" id="3.40.630.30">
    <property type="match status" value="1"/>
</dbReference>
<dbReference type="InterPro" id="IPR000182">
    <property type="entry name" value="GNAT_dom"/>
</dbReference>
<dbReference type="EMBL" id="ADVG01000001">
    <property type="protein sequence ID" value="EFH87955.1"/>
    <property type="molecule type" value="Genomic_DNA"/>
</dbReference>
<dbReference type="CDD" id="cd04301">
    <property type="entry name" value="NAT_SF"/>
    <property type="match status" value="1"/>
</dbReference>
<dbReference type="PROSITE" id="PS51186">
    <property type="entry name" value="GNAT"/>
    <property type="match status" value="1"/>
</dbReference>
<dbReference type="Pfam" id="PF00583">
    <property type="entry name" value="Acetyltransf_1"/>
    <property type="match status" value="1"/>
</dbReference>
<dbReference type="AlphaFoldDB" id="D6TBH1"/>
<dbReference type="RefSeq" id="WP_007903587.1">
    <property type="nucleotide sequence ID" value="NZ_ADVG01000001.1"/>
</dbReference>
<evidence type="ECO:0000256" key="2">
    <source>
        <dbReference type="ARBA" id="ARBA00023315"/>
    </source>
</evidence>
<gene>
    <name evidence="4" type="ORF">Krac_9317</name>
</gene>
<keyword evidence="5" id="KW-1185">Reference proteome</keyword>